<accession>Q54MR7</accession>
<organism evidence="2 3">
    <name type="scientific">Dictyostelium discoideum</name>
    <name type="common">Social amoeba</name>
    <dbReference type="NCBI Taxonomy" id="44689"/>
    <lineage>
        <taxon>Eukaryota</taxon>
        <taxon>Amoebozoa</taxon>
        <taxon>Evosea</taxon>
        <taxon>Eumycetozoa</taxon>
        <taxon>Dictyostelia</taxon>
        <taxon>Dictyosteliales</taxon>
        <taxon>Dictyosteliaceae</taxon>
        <taxon>Dictyostelium</taxon>
    </lineage>
</organism>
<comment type="caution">
    <text evidence="2">The sequence shown here is derived from an EMBL/GenBank/DDBJ whole genome shotgun (WGS) entry which is preliminary data.</text>
</comment>
<sequence length="870" mass="103479">MENNNYKLYKSVFGNKYLSNVIFKNVYKLNDQYYGQKESFTRCVNYEQASLEWILKNQKYELLYDKIKSNYKFSENDEGFSFVWIKKLVQLLTSETEKENNNFILLQKFYKNNLDTLKKVKLFHSSTNFICIGLLEFSIYTQSIDFLKLVYLDYQNDNKTKSTENDNIYKFLDLSLKFGNLDIIKFVHREMGIGLNDRIMALHFSMLSENRTAVVYYLLDEIKFKLPTEKKYQNEILFDKFFLNIMKLEFDLFKRLYELGSPLFFNKIYLKSLSCYFNNTFDIIEENKKTFIQFLNFFQNCIFLSAILSKSKSTIKRNSLLLKKIKHLINYNNNNNNNNENDNNNNNNNNNNENIIYNLEQDEYITIKENEDEKANEKEIEKKDLFKNGNWFSNFLKSKSKSTTTTTSTFGKSDKLMVNPSSNYDKFTEINYNNFNFEREIKRIYLFDYLKVENEIFMTKDSYMLMALEFKRKYQESEVFNDASFLNSTGFYESLFVVSVLYADYKLLEFDSFDILQRDSHLEKLKSSFNTFFYRKRRSDFQAFFLVSKDIEKQIEYIDFLCKLNICKIDSLSEFVREIILSKYFIIPQHADLLANLFKKYFFNSKKSNALVFVYNRELFKYFYKNYVGLFDWTSEIIANLFVKNDDIELIEFLHVNGISDLNLAIDFSQTLKMADFMIKLGYNFSKKSLETISNIDNSDETFSLFQLAFKSLQMTFSKENDYVDAEADADGEPVNSVQKTQNLIPIYLVSKNYRCLKFLEDKVLLGILHPSKVNILYSSPKKINVLTMEKLLPFFNQLYVINNVLDTFNYDIIDSFLNEYKSNDDNKNQSKYKLEIEKLTFVKIMKLHKSSKIRSLIEENINNNCLSVK</sequence>
<dbReference type="RefSeq" id="XP_638226.1">
    <property type="nucleotide sequence ID" value="XM_633134.1"/>
</dbReference>
<dbReference type="KEGG" id="ddi:DDB_G0285707"/>
<proteinExistence type="predicted"/>
<protein>
    <submittedName>
        <fullName evidence="2">Uncharacterized protein</fullName>
    </submittedName>
</protein>
<evidence type="ECO:0000313" key="2">
    <source>
        <dbReference type="EMBL" id="EAL64691.1"/>
    </source>
</evidence>
<dbReference type="FunCoup" id="Q54MR7">
    <property type="interactions" value="1"/>
</dbReference>
<evidence type="ECO:0000313" key="3">
    <source>
        <dbReference type="Proteomes" id="UP000002195"/>
    </source>
</evidence>
<feature type="region of interest" description="Disordered" evidence="1">
    <location>
        <begin position="333"/>
        <end position="353"/>
    </location>
</feature>
<dbReference type="VEuPathDB" id="AmoebaDB:DDB_G0285707"/>
<dbReference type="AlphaFoldDB" id="Q54MR7"/>
<evidence type="ECO:0000256" key="1">
    <source>
        <dbReference type="SAM" id="MobiDB-lite"/>
    </source>
</evidence>
<dbReference type="EMBL" id="AAFI02000079">
    <property type="protein sequence ID" value="EAL64691.1"/>
    <property type="molecule type" value="Genomic_DNA"/>
</dbReference>
<dbReference type="PANTHER" id="PTHR32052">
    <property type="entry name" value="ANKYRIN REPEAT-CONTAINING PROTEIN"/>
    <property type="match status" value="1"/>
</dbReference>
<dbReference type="PANTHER" id="PTHR32052:SF10">
    <property type="entry name" value="ANKYRIN REPEAT-CONTAINING PROTEIN"/>
    <property type="match status" value="1"/>
</dbReference>
<gene>
    <name evidence="2" type="ORF">DDB_G0285707</name>
</gene>
<dbReference type="InParanoid" id="Q54MR7"/>
<reference evidence="2 3" key="1">
    <citation type="journal article" date="2005" name="Nature">
        <title>The genome of the social amoeba Dictyostelium discoideum.</title>
        <authorList>
            <consortium name="The Dictyostelium discoideum Sequencing Consortium"/>
            <person name="Eichinger L."/>
            <person name="Pachebat J.A."/>
            <person name="Glockner G."/>
            <person name="Rajandream M.A."/>
            <person name="Sucgang R."/>
            <person name="Berriman M."/>
            <person name="Song J."/>
            <person name="Olsen R."/>
            <person name="Szafranski K."/>
            <person name="Xu Q."/>
            <person name="Tunggal B."/>
            <person name="Kummerfeld S."/>
            <person name="Madera M."/>
            <person name="Konfortov B.A."/>
            <person name="Rivero F."/>
            <person name="Bankier A.T."/>
            <person name="Lehmann R."/>
            <person name="Hamlin N."/>
            <person name="Davies R."/>
            <person name="Gaudet P."/>
            <person name="Fey P."/>
            <person name="Pilcher K."/>
            <person name="Chen G."/>
            <person name="Saunders D."/>
            <person name="Sodergren E."/>
            <person name="Davis P."/>
            <person name="Kerhornou A."/>
            <person name="Nie X."/>
            <person name="Hall N."/>
            <person name="Anjard C."/>
            <person name="Hemphill L."/>
            <person name="Bason N."/>
            <person name="Farbrother P."/>
            <person name="Desany B."/>
            <person name="Just E."/>
            <person name="Morio T."/>
            <person name="Rost R."/>
            <person name="Churcher C."/>
            <person name="Cooper J."/>
            <person name="Haydock S."/>
            <person name="van Driessche N."/>
            <person name="Cronin A."/>
            <person name="Goodhead I."/>
            <person name="Muzny D."/>
            <person name="Mourier T."/>
            <person name="Pain A."/>
            <person name="Lu M."/>
            <person name="Harper D."/>
            <person name="Lindsay R."/>
            <person name="Hauser H."/>
            <person name="James K."/>
            <person name="Quiles M."/>
            <person name="Madan Babu M."/>
            <person name="Saito T."/>
            <person name="Buchrieser C."/>
            <person name="Wardroper A."/>
            <person name="Felder M."/>
            <person name="Thangavelu M."/>
            <person name="Johnson D."/>
            <person name="Knights A."/>
            <person name="Loulseged H."/>
            <person name="Mungall K."/>
            <person name="Oliver K."/>
            <person name="Price C."/>
            <person name="Quail M.A."/>
            <person name="Urushihara H."/>
            <person name="Hernandez J."/>
            <person name="Rabbinowitsch E."/>
            <person name="Steffen D."/>
            <person name="Sanders M."/>
            <person name="Ma J."/>
            <person name="Kohara Y."/>
            <person name="Sharp S."/>
            <person name="Simmonds M."/>
            <person name="Spiegler S."/>
            <person name="Tivey A."/>
            <person name="Sugano S."/>
            <person name="White B."/>
            <person name="Walker D."/>
            <person name="Woodward J."/>
            <person name="Winckler T."/>
            <person name="Tanaka Y."/>
            <person name="Shaulsky G."/>
            <person name="Schleicher M."/>
            <person name="Weinstock G."/>
            <person name="Rosenthal A."/>
            <person name="Cox E.C."/>
            <person name="Chisholm R.L."/>
            <person name="Gibbs R."/>
            <person name="Loomis W.F."/>
            <person name="Platzer M."/>
            <person name="Kay R.R."/>
            <person name="Williams J."/>
            <person name="Dear P.H."/>
            <person name="Noegel A.A."/>
            <person name="Barrell B."/>
            <person name="Kuspa A."/>
        </authorList>
    </citation>
    <scope>NUCLEOTIDE SEQUENCE [LARGE SCALE GENOMIC DNA]</scope>
    <source>
        <strain evidence="2 3">AX4</strain>
    </source>
</reference>
<name>Q54MR7_DICDI</name>
<dbReference type="eggNOG" id="ENOG502RST1">
    <property type="taxonomic scope" value="Eukaryota"/>
</dbReference>
<dbReference type="OMA" id="THNYTIN"/>
<dbReference type="dictyBase" id="DDB_G0285707"/>
<dbReference type="Proteomes" id="UP000002195">
    <property type="component" value="Unassembled WGS sequence"/>
</dbReference>
<dbReference type="PhylomeDB" id="Q54MR7"/>
<dbReference type="GeneID" id="8625274"/>
<dbReference type="PaxDb" id="44689-DDB0186669"/>
<dbReference type="HOGENOM" id="CLU_339024_0_0_1"/>
<keyword evidence="3" id="KW-1185">Reference proteome</keyword>